<dbReference type="PANTHER" id="PTHR22726">
    <property type="entry name" value="METALLOENDOPEPTIDASE OMA1"/>
    <property type="match status" value="1"/>
</dbReference>
<keyword evidence="4 7" id="KW-0862">Zinc</keyword>
<dbReference type="InterPro" id="IPR011990">
    <property type="entry name" value="TPR-like_helical_dom_sf"/>
</dbReference>
<feature type="domain" description="Peptidase M48" evidence="8">
    <location>
        <begin position="63"/>
        <end position="240"/>
    </location>
</feature>
<name>A0A2N7PP77_9BACT</name>
<dbReference type="InterPro" id="IPR051156">
    <property type="entry name" value="Mito/Outer_Membr_Metalloprot"/>
</dbReference>
<evidence type="ECO:0000256" key="6">
    <source>
        <dbReference type="PROSITE-ProRule" id="PRU00339"/>
    </source>
</evidence>
<evidence type="ECO:0000256" key="3">
    <source>
        <dbReference type="ARBA" id="ARBA00022801"/>
    </source>
</evidence>
<evidence type="ECO:0000313" key="10">
    <source>
        <dbReference type="Proteomes" id="UP000235460"/>
    </source>
</evidence>
<feature type="repeat" description="TPR" evidence="6">
    <location>
        <begin position="271"/>
        <end position="304"/>
    </location>
</feature>
<evidence type="ECO:0000256" key="2">
    <source>
        <dbReference type="ARBA" id="ARBA00022723"/>
    </source>
</evidence>
<dbReference type="CDD" id="cd07333">
    <property type="entry name" value="M48C_bepA_like"/>
    <property type="match status" value="1"/>
</dbReference>
<dbReference type="InterPro" id="IPR001915">
    <property type="entry name" value="Peptidase_M48"/>
</dbReference>
<dbReference type="SUPFAM" id="SSF48452">
    <property type="entry name" value="TPR-like"/>
    <property type="match status" value="1"/>
</dbReference>
<dbReference type="PROSITE" id="PS50005">
    <property type="entry name" value="TPR"/>
    <property type="match status" value="2"/>
</dbReference>
<evidence type="ECO:0000313" key="9">
    <source>
        <dbReference type="EMBL" id="PMP67650.1"/>
    </source>
</evidence>
<gene>
    <name evidence="9" type="ORF">C0190_02930</name>
</gene>
<dbReference type="Pfam" id="PF13181">
    <property type="entry name" value="TPR_8"/>
    <property type="match status" value="1"/>
</dbReference>
<comment type="caution">
    <text evidence="9">The sequence shown here is derived from an EMBL/GenBank/DDBJ whole genome shotgun (WGS) entry which is preliminary data.</text>
</comment>
<keyword evidence="3 7" id="KW-0378">Hydrolase</keyword>
<keyword evidence="5 7" id="KW-0482">Metalloprotease</keyword>
<evidence type="ECO:0000256" key="4">
    <source>
        <dbReference type="ARBA" id="ARBA00022833"/>
    </source>
</evidence>
<dbReference type="GO" id="GO:0051603">
    <property type="term" value="P:proteolysis involved in protein catabolic process"/>
    <property type="evidence" value="ECO:0007669"/>
    <property type="project" value="TreeGrafter"/>
</dbReference>
<comment type="cofactor">
    <cofactor evidence="7">
        <name>Zn(2+)</name>
        <dbReference type="ChEBI" id="CHEBI:29105"/>
    </cofactor>
    <text evidence="7">Binds 1 zinc ion per subunit.</text>
</comment>
<dbReference type="PROSITE" id="PS51257">
    <property type="entry name" value="PROKAR_LIPOPROTEIN"/>
    <property type="match status" value="1"/>
</dbReference>
<dbReference type="Pfam" id="PF01435">
    <property type="entry name" value="Peptidase_M48"/>
    <property type="match status" value="1"/>
</dbReference>
<dbReference type="Pfam" id="PF14559">
    <property type="entry name" value="TPR_19"/>
    <property type="match status" value="1"/>
</dbReference>
<dbReference type="GO" id="GO:0046872">
    <property type="term" value="F:metal ion binding"/>
    <property type="evidence" value="ECO:0007669"/>
    <property type="project" value="UniProtKB-KW"/>
</dbReference>
<organism evidence="9 10">
    <name type="scientific">Thermodesulfobacterium geofontis</name>
    <dbReference type="NCBI Taxonomy" id="1295609"/>
    <lineage>
        <taxon>Bacteria</taxon>
        <taxon>Pseudomonadati</taxon>
        <taxon>Thermodesulfobacteriota</taxon>
        <taxon>Thermodesulfobacteria</taxon>
        <taxon>Thermodesulfobacteriales</taxon>
        <taxon>Thermodesulfobacteriaceae</taxon>
        <taxon>Thermodesulfobacterium</taxon>
    </lineage>
</organism>
<dbReference type="SMART" id="SM00028">
    <property type="entry name" value="TPR"/>
    <property type="match status" value="4"/>
</dbReference>
<proteinExistence type="inferred from homology"/>
<accession>A0A2N7PP77</accession>
<protein>
    <submittedName>
        <fullName evidence="9">Peptidase</fullName>
    </submittedName>
</protein>
<dbReference type="GO" id="GO:0004222">
    <property type="term" value="F:metalloendopeptidase activity"/>
    <property type="evidence" value="ECO:0007669"/>
    <property type="project" value="InterPro"/>
</dbReference>
<evidence type="ECO:0000256" key="1">
    <source>
        <dbReference type="ARBA" id="ARBA00022670"/>
    </source>
</evidence>
<feature type="repeat" description="TPR" evidence="6">
    <location>
        <begin position="373"/>
        <end position="406"/>
    </location>
</feature>
<dbReference type="PANTHER" id="PTHR22726:SF1">
    <property type="entry name" value="METALLOENDOPEPTIDASE OMA1, MITOCHONDRIAL"/>
    <property type="match status" value="1"/>
</dbReference>
<reference evidence="9 10" key="1">
    <citation type="submission" date="2018-01" db="EMBL/GenBank/DDBJ databases">
        <title>Metagenomic assembled genomes from two thermal pools in the Uzon Caldera, Kamchatka, Russia.</title>
        <authorList>
            <person name="Wilkins L."/>
            <person name="Ettinger C."/>
        </authorList>
    </citation>
    <scope>NUCLEOTIDE SEQUENCE [LARGE SCALE GENOMIC DNA]</scope>
    <source>
        <strain evidence="9">ZAV-08</strain>
    </source>
</reference>
<evidence type="ECO:0000259" key="8">
    <source>
        <dbReference type="Pfam" id="PF01435"/>
    </source>
</evidence>
<dbReference type="Proteomes" id="UP000235460">
    <property type="component" value="Unassembled WGS sequence"/>
</dbReference>
<evidence type="ECO:0000256" key="7">
    <source>
        <dbReference type="RuleBase" id="RU003983"/>
    </source>
</evidence>
<sequence>MKIVKFLILWFLIFLFIYSCTTSNSNNLLFTLIPEDKEIELGKLYTPSSIDEFEGLYPEEEVQNYVNSIGLKIAKVAERKIPYRFYVVNSGVVNAFALPGGPVIITRGLLLQLDNESQLAGVLAHELGHINARHHVKFLEKQLALGILLQIGSLIVPQDLTGEILLQLGQISASLLTLKFSRNQEREADRYGFFYAYEAGYSPQGMIEVFEKFKSMEKKRPPEWLSTHPLPESRIEETKKYIETFKPTGILIKDSQKFQEIRNLILKTKESYDYSEKGKKAYKNKNVTEAKNLFEKALELYPKNTIALVYLAKIEMNEGNLNKAKEYSDFLLKYNPDYFTANILSGIINFKLKNFESALKLFEKGKSLIPFNGISYYYAGRVYEEKKNFSLALKNYEKALELGPKEATWYRDCYYKYINLKGG</sequence>
<dbReference type="Gene3D" id="3.30.2010.10">
    <property type="entry name" value="Metalloproteases ('zincins'), catalytic domain"/>
    <property type="match status" value="1"/>
</dbReference>
<keyword evidence="1 7" id="KW-0645">Protease</keyword>
<keyword evidence="6" id="KW-0802">TPR repeat</keyword>
<dbReference type="InterPro" id="IPR019734">
    <property type="entry name" value="TPR_rpt"/>
</dbReference>
<dbReference type="GO" id="GO:0016020">
    <property type="term" value="C:membrane"/>
    <property type="evidence" value="ECO:0007669"/>
    <property type="project" value="TreeGrafter"/>
</dbReference>
<dbReference type="EMBL" id="PNIK01000043">
    <property type="protein sequence ID" value="PMP67650.1"/>
    <property type="molecule type" value="Genomic_DNA"/>
</dbReference>
<dbReference type="Gene3D" id="1.25.40.10">
    <property type="entry name" value="Tetratricopeptide repeat domain"/>
    <property type="match status" value="1"/>
</dbReference>
<dbReference type="AlphaFoldDB" id="A0A2N7PP77"/>
<evidence type="ECO:0000256" key="5">
    <source>
        <dbReference type="ARBA" id="ARBA00023049"/>
    </source>
</evidence>
<comment type="similarity">
    <text evidence="7">Belongs to the peptidase M48 family.</text>
</comment>
<keyword evidence="2" id="KW-0479">Metal-binding</keyword>